<name>A0ABD2L8S0_9BILA</name>
<gene>
    <name evidence="1" type="ORF">niasHT_017673</name>
</gene>
<keyword evidence="2" id="KW-1185">Reference proteome</keyword>
<dbReference type="AlphaFoldDB" id="A0ABD2L8S0"/>
<evidence type="ECO:0000313" key="2">
    <source>
        <dbReference type="Proteomes" id="UP001620626"/>
    </source>
</evidence>
<dbReference type="Proteomes" id="UP001620626">
    <property type="component" value="Unassembled WGS sequence"/>
</dbReference>
<protein>
    <submittedName>
        <fullName evidence="1">Uncharacterized protein</fullName>
    </submittedName>
</protein>
<reference evidence="1 2" key="1">
    <citation type="submission" date="2024-10" db="EMBL/GenBank/DDBJ databases">
        <authorList>
            <person name="Kim D."/>
        </authorList>
    </citation>
    <scope>NUCLEOTIDE SEQUENCE [LARGE SCALE GENOMIC DNA]</scope>
    <source>
        <strain evidence="1">BH-2024</strain>
    </source>
</reference>
<proteinExistence type="predicted"/>
<evidence type="ECO:0000313" key="1">
    <source>
        <dbReference type="EMBL" id="KAL3111446.1"/>
    </source>
</evidence>
<organism evidence="1 2">
    <name type="scientific">Heterodera trifolii</name>
    <dbReference type="NCBI Taxonomy" id="157864"/>
    <lineage>
        <taxon>Eukaryota</taxon>
        <taxon>Metazoa</taxon>
        <taxon>Ecdysozoa</taxon>
        <taxon>Nematoda</taxon>
        <taxon>Chromadorea</taxon>
        <taxon>Rhabditida</taxon>
        <taxon>Tylenchina</taxon>
        <taxon>Tylenchomorpha</taxon>
        <taxon>Tylenchoidea</taxon>
        <taxon>Heteroderidae</taxon>
        <taxon>Heteroderinae</taxon>
        <taxon>Heterodera</taxon>
    </lineage>
</organism>
<accession>A0ABD2L8S0</accession>
<comment type="caution">
    <text evidence="1">The sequence shown here is derived from an EMBL/GenBank/DDBJ whole genome shotgun (WGS) entry which is preliminary data.</text>
</comment>
<sequence length="240" mass="27778">MSWDGTYKQYLEIDPDQWRNLNNADCIIFQLDTQQEVGRATVSELLDTVALEMKKKIYFSWNDHSLSISAYQSGGLIFTQQTEFDHLTNKSYLEFYPYQWNGLQNNADNALVTFKINLEEIIGSVRVDELRKTTAMSLMVKKRVYFTYNLGQQYSINVWNENSQQFLFTDDVLLDDSNNKQYLDIDPDQFGHLDGTDWVTFSLAGQQGFLGRAVVQVLRAVHLDIDFTGEEKNYGPLGSW</sequence>
<dbReference type="EMBL" id="JBICBT010000506">
    <property type="protein sequence ID" value="KAL3111446.1"/>
    <property type="molecule type" value="Genomic_DNA"/>
</dbReference>